<reference evidence="1" key="1">
    <citation type="submission" date="2018-06" db="EMBL/GenBank/DDBJ databases">
        <authorList>
            <person name="Zhirakovskaya E."/>
        </authorList>
    </citation>
    <scope>NUCLEOTIDE SEQUENCE</scope>
</reference>
<gene>
    <name evidence="1" type="ORF">MNBD_CHLOROFLEXI01-2250</name>
</gene>
<organism evidence="1">
    <name type="scientific">hydrothermal vent metagenome</name>
    <dbReference type="NCBI Taxonomy" id="652676"/>
    <lineage>
        <taxon>unclassified sequences</taxon>
        <taxon>metagenomes</taxon>
        <taxon>ecological metagenomes</taxon>
    </lineage>
</organism>
<protein>
    <recommendedName>
        <fullName evidence="2">Sarcosine oxidase subunit delta</fullName>
    </recommendedName>
</protein>
<accession>A0A3B0VHQ2</accession>
<name>A0A3B0VHQ2_9ZZZZ</name>
<evidence type="ECO:0008006" key="2">
    <source>
        <dbReference type="Google" id="ProtNLM"/>
    </source>
</evidence>
<dbReference type="AlphaFoldDB" id="A0A3B0VHQ2"/>
<dbReference type="Gene3D" id="3.30.2270.10">
    <property type="entry name" value="Folate-binding superfamily"/>
    <property type="match status" value="1"/>
</dbReference>
<dbReference type="GO" id="GO:0046653">
    <property type="term" value="P:tetrahydrofolate metabolic process"/>
    <property type="evidence" value="ECO:0007669"/>
    <property type="project" value="InterPro"/>
</dbReference>
<dbReference type="InterPro" id="IPR006279">
    <property type="entry name" value="SoxD"/>
</dbReference>
<sequence length="78" mass="9065">MSIQIPCPHCGARPIEEFAFGEILTVPEHISDADARDLDRAFMHNNVEGEQVEAWFHTYGCRRWLHLTRDTRTEEITP</sequence>
<dbReference type="EMBL" id="UOEU01000923">
    <property type="protein sequence ID" value="VAW42461.1"/>
    <property type="molecule type" value="Genomic_DNA"/>
</dbReference>
<dbReference type="GO" id="GO:0008115">
    <property type="term" value="F:sarcosine oxidase activity"/>
    <property type="evidence" value="ECO:0007669"/>
    <property type="project" value="InterPro"/>
</dbReference>
<evidence type="ECO:0000313" key="1">
    <source>
        <dbReference type="EMBL" id="VAW42461.1"/>
    </source>
</evidence>
<dbReference type="Pfam" id="PF04267">
    <property type="entry name" value="SoxD"/>
    <property type="match status" value="1"/>
</dbReference>
<dbReference type="InterPro" id="IPR038561">
    <property type="entry name" value="SoxD_sf"/>
</dbReference>
<proteinExistence type="predicted"/>